<dbReference type="AlphaFoldDB" id="A0A9P5YKP9"/>
<protein>
    <submittedName>
        <fullName evidence="3">Uncharacterized protein</fullName>
    </submittedName>
</protein>
<feature type="region of interest" description="Disordered" evidence="1">
    <location>
        <begin position="57"/>
        <end position="78"/>
    </location>
</feature>
<dbReference type="Proteomes" id="UP000807469">
    <property type="component" value="Unassembled WGS sequence"/>
</dbReference>
<dbReference type="EMBL" id="MU155876">
    <property type="protein sequence ID" value="KAF9470698.1"/>
    <property type="molecule type" value="Genomic_DNA"/>
</dbReference>
<evidence type="ECO:0000256" key="2">
    <source>
        <dbReference type="SAM" id="Phobius"/>
    </source>
</evidence>
<gene>
    <name evidence="3" type="ORF">BDN70DRAFT_939498</name>
</gene>
<keyword evidence="2" id="KW-0472">Membrane</keyword>
<comment type="caution">
    <text evidence="3">The sequence shown here is derived from an EMBL/GenBank/DDBJ whole genome shotgun (WGS) entry which is preliminary data.</text>
</comment>
<name>A0A9P5YKP9_9AGAR</name>
<evidence type="ECO:0000313" key="3">
    <source>
        <dbReference type="EMBL" id="KAF9470698.1"/>
    </source>
</evidence>
<evidence type="ECO:0000313" key="4">
    <source>
        <dbReference type="Proteomes" id="UP000807469"/>
    </source>
</evidence>
<keyword evidence="2" id="KW-1133">Transmembrane helix</keyword>
<keyword evidence="2" id="KW-0812">Transmembrane</keyword>
<feature type="transmembrane region" description="Helical" evidence="2">
    <location>
        <begin position="122"/>
        <end position="146"/>
    </location>
</feature>
<sequence length="194" mass="21045">MVAGFDRSTNDAFFEDIPTHPLHFSAVVPPVFDSNNFNGSRPFRIVPGTQLLDLPTVQVTGPRRSGRSDRNPSSRCLSRTSSVANVPCLTLPLERALAHPVSMQVVHLLTAPYPSFSSSLDLSAVFICALFLALLSTAVPFTLAIFNLRNVHADPAPQEIICAYVDPQLTTPGLKTLGNDAFLEVLKLIPIHLS</sequence>
<organism evidence="3 4">
    <name type="scientific">Pholiota conissans</name>
    <dbReference type="NCBI Taxonomy" id="109636"/>
    <lineage>
        <taxon>Eukaryota</taxon>
        <taxon>Fungi</taxon>
        <taxon>Dikarya</taxon>
        <taxon>Basidiomycota</taxon>
        <taxon>Agaricomycotina</taxon>
        <taxon>Agaricomycetes</taxon>
        <taxon>Agaricomycetidae</taxon>
        <taxon>Agaricales</taxon>
        <taxon>Agaricineae</taxon>
        <taxon>Strophariaceae</taxon>
        <taxon>Pholiota</taxon>
    </lineage>
</organism>
<reference evidence="3" key="1">
    <citation type="submission" date="2020-11" db="EMBL/GenBank/DDBJ databases">
        <authorList>
            <consortium name="DOE Joint Genome Institute"/>
            <person name="Ahrendt S."/>
            <person name="Riley R."/>
            <person name="Andreopoulos W."/>
            <person name="Labutti K."/>
            <person name="Pangilinan J."/>
            <person name="Ruiz-Duenas F.J."/>
            <person name="Barrasa J.M."/>
            <person name="Sanchez-Garcia M."/>
            <person name="Camarero S."/>
            <person name="Miyauchi S."/>
            <person name="Serrano A."/>
            <person name="Linde D."/>
            <person name="Babiker R."/>
            <person name="Drula E."/>
            <person name="Ayuso-Fernandez I."/>
            <person name="Pacheco R."/>
            <person name="Padilla G."/>
            <person name="Ferreira P."/>
            <person name="Barriuso J."/>
            <person name="Kellner H."/>
            <person name="Castanera R."/>
            <person name="Alfaro M."/>
            <person name="Ramirez L."/>
            <person name="Pisabarro A.G."/>
            <person name="Kuo A."/>
            <person name="Tritt A."/>
            <person name="Lipzen A."/>
            <person name="He G."/>
            <person name="Yan M."/>
            <person name="Ng V."/>
            <person name="Cullen D."/>
            <person name="Martin F."/>
            <person name="Rosso M.-N."/>
            <person name="Henrissat B."/>
            <person name="Hibbett D."/>
            <person name="Martinez A.T."/>
            <person name="Grigoriev I.V."/>
        </authorList>
    </citation>
    <scope>NUCLEOTIDE SEQUENCE</scope>
    <source>
        <strain evidence="3">CIRM-BRFM 674</strain>
    </source>
</reference>
<evidence type="ECO:0000256" key="1">
    <source>
        <dbReference type="SAM" id="MobiDB-lite"/>
    </source>
</evidence>
<accession>A0A9P5YKP9</accession>
<proteinExistence type="predicted"/>
<keyword evidence="4" id="KW-1185">Reference proteome</keyword>